<protein>
    <submittedName>
        <fullName evidence="4">Aminotransferase class V-fold PLP-dependent enzyme</fullName>
    </submittedName>
    <submittedName>
        <fullName evidence="3">Cysteine desulfurase</fullName>
    </submittedName>
</protein>
<keyword evidence="5" id="KW-1185">Reference proteome</keyword>
<dbReference type="PANTHER" id="PTHR43586">
    <property type="entry name" value="CYSTEINE DESULFURASE"/>
    <property type="match status" value="1"/>
</dbReference>
<evidence type="ECO:0000313" key="4">
    <source>
        <dbReference type="EMBL" id="UOO96485.1"/>
    </source>
</evidence>
<evidence type="ECO:0000256" key="1">
    <source>
        <dbReference type="ARBA" id="ARBA00022898"/>
    </source>
</evidence>
<dbReference type="Pfam" id="PF00266">
    <property type="entry name" value="Aminotran_5"/>
    <property type="match status" value="1"/>
</dbReference>
<dbReference type="AlphaFoldDB" id="A0AAV3SIX5"/>
<sequence length="368" mass="39640">MDPLDLREEIPVLDEVTYLNTGAASPAPTSVVDAATDEIERQQHVAPAAEGAYPALFETFAETRERVAEFLGADTDEIALTQSTADGISRVATALPWQEGDVVVRTDCEHSAGVLPWQRLRDTQGIEVRVLETEAGRIDREQATELLADADLLCLSSITWNYGTRFPVAELTEIAHDAGARVLVDAVQSPGQVDVDVGEWGADFVVGAGHKWLCGPWGAGFLYVADEATDALVPERVGYRSVTDPEGDSYEFSAGAKRLEIGTTSPAPYAGLQAAMDAIDSIGIDTVEGRIERLTDRLKEGIDDDRLLSPREYESGLVTIAADDPEATVSRLADEDVTIRSIPSPAAVRVSVHVYNTDDDIDALCEVL</sequence>
<dbReference type="Gene3D" id="3.40.640.10">
    <property type="entry name" value="Type I PLP-dependent aspartate aminotransferase-like (Major domain)"/>
    <property type="match status" value="1"/>
</dbReference>
<reference evidence="4" key="2">
    <citation type="submission" date="2022-04" db="EMBL/GenBank/DDBJ databases">
        <title>Sequencing and genomic assembly of Halococcus dombrowskii.</title>
        <authorList>
            <person name="Lim S.W."/>
            <person name="MacLea K.S."/>
        </authorList>
    </citation>
    <scope>NUCLEOTIDE SEQUENCE</scope>
    <source>
        <strain evidence="4">H4</strain>
    </source>
</reference>
<reference evidence="3" key="1">
    <citation type="journal article" date="2014" name="Int. J. Syst. Evol. Microbiol.">
        <title>Complete genome sequence of Corynebacterium casei LMG S-19264T (=DSM 44701T), isolated from a smear-ripened cheese.</title>
        <authorList>
            <consortium name="US DOE Joint Genome Institute (JGI-PGF)"/>
            <person name="Walter F."/>
            <person name="Albersmeier A."/>
            <person name="Kalinowski J."/>
            <person name="Ruckert C."/>
        </authorList>
    </citation>
    <scope>NUCLEOTIDE SEQUENCE</scope>
    <source>
        <strain evidence="3">JCM 12289</strain>
    </source>
</reference>
<dbReference type="InterPro" id="IPR015421">
    <property type="entry name" value="PyrdxlP-dep_Trfase_major"/>
</dbReference>
<dbReference type="KEGG" id="hdo:MUK72_07205"/>
<reference evidence="3" key="3">
    <citation type="submission" date="2023-12" db="EMBL/GenBank/DDBJ databases">
        <authorList>
            <person name="Sun Q."/>
            <person name="Inoue M."/>
        </authorList>
    </citation>
    <scope>NUCLEOTIDE SEQUENCE</scope>
    <source>
        <strain evidence="3">JCM 12289</strain>
    </source>
</reference>
<accession>A0AAV3SIX5</accession>
<dbReference type="InterPro" id="IPR015422">
    <property type="entry name" value="PyrdxlP-dep_Trfase_small"/>
</dbReference>
<evidence type="ECO:0000313" key="5">
    <source>
        <dbReference type="Proteomes" id="UP000830542"/>
    </source>
</evidence>
<dbReference type="InterPro" id="IPR015424">
    <property type="entry name" value="PyrdxlP-dep_Trfase"/>
</dbReference>
<feature type="domain" description="Aminotransferase class V" evidence="2">
    <location>
        <begin position="18"/>
        <end position="364"/>
    </location>
</feature>
<evidence type="ECO:0000259" key="2">
    <source>
        <dbReference type="Pfam" id="PF00266"/>
    </source>
</evidence>
<dbReference type="GeneID" id="71761623"/>
<keyword evidence="4" id="KW-0808">Transferase</keyword>
<dbReference type="Gene3D" id="3.90.1150.10">
    <property type="entry name" value="Aspartate Aminotransferase, domain 1"/>
    <property type="match status" value="1"/>
</dbReference>
<dbReference type="SUPFAM" id="SSF53383">
    <property type="entry name" value="PLP-dependent transferases"/>
    <property type="match status" value="1"/>
</dbReference>
<dbReference type="EMBL" id="CP095005">
    <property type="protein sequence ID" value="UOO96485.1"/>
    <property type="molecule type" value="Genomic_DNA"/>
</dbReference>
<dbReference type="PANTHER" id="PTHR43586:SF8">
    <property type="entry name" value="CYSTEINE DESULFURASE 1, CHLOROPLASTIC"/>
    <property type="match status" value="1"/>
</dbReference>
<dbReference type="Proteomes" id="UP000830542">
    <property type="component" value="Chromosome"/>
</dbReference>
<dbReference type="EMBL" id="BAAADN010000043">
    <property type="protein sequence ID" value="GAA0469374.1"/>
    <property type="molecule type" value="Genomic_DNA"/>
</dbReference>
<evidence type="ECO:0000313" key="3">
    <source>
        <dbReference type="EMBL" id="GAA0469374.1"/>
    </source>
</evidence>
<gene>
    <name evidence="3" type="ORF">GCM10008985_28050</name>
    <name evidence="4" type="ORF">MUK72_07205</name>
</gene>
<dbReference type="Proteomes" id="UP001500962">
    <property type="component" value="Unassembled WGS sequence"/>
</dbReference>
<name>A0AAV3SIX5_HALDO</name>
<evidence type="ECO:0000313" key="6">
    <source>
        <dbReference type="Proteomes" id="UP001500962"/>
    </source>
</evidence>
<dbReference type="GO" id="GO:0008483">
    <property type="term" value="F:transaminase activity"/>
    <property type="evidence" value="ECO:0007669"/>
    <property type="project" value="UniProtKB-KW"/>
</dbReference>
<proteinExistence type="predicted"/>
<keyword evidence="1" id="KW-0663">Pyridoxal phosphate</keyword>
<keyword evidence="4" id="KW-0032">Aminotransferase</keyword>
<dbReference type="InterPro" id="IPR000192">
    <property type="entry name" value="Aminotrans_V_dom"/>
</dbReference>
<organism evidence="3 6">
    <name type="scientific">Halococcus dombrowskii</name>
    <dbReference type="NCBI Taxonomy" id="179637"/>
    <lineage>
        <taxon>Archaea</taxon>
        <taxon>Methanobacteriati</taxon>
        <taxon>Methanobacteriota</taxon>
        <taxon>Stenosarchaea group</taxon>
        <taxon>Halobacteria</taxon>
        <taxon>Halobacteriales</taxon>
        <taxon>Halococcaceae</taxon>
        <taxon>Halococcus</taxon>
    </lineage>
</organism>
<dbReference type="RefSeq" id="WP_244705226.1">
    <property type="nucleotide sequence ID" value="NZ_BAAADN010000043.1"/>
</dbReference>